<organism evidence="1 2">
    <name type="scientific">Linum trigynum</name>
    <dbReference type="NCBI Taxonomy" id="586398"/>
    <lineage>
        <taxon>Eukaryota</taxon>
        <taxon>Viridiplantae</taxon>
        <taxon>Streptophyta</taxon>
        <taxon>Embryophyta</taxon>
        <taxon>Tracheophyta</taxon>
        <taxon>Spermatophyta</taxon>
        <taxon>Magnoliopsida</taxon>
        <taxon>eudicotyledons</taxon>
        <taxon>Gunneridae</taxon>
        <taxon>Pentapetalae</taxon>
        <taxon>rosids</taxon>
        <taxon>fabids</taxon>
        <taxon>Malpighiales</taxon>
        <taxon>Linaceae</taxon>
        <taxon>Linum</taxon>
    </lineage>
</organism>
<dbReference type="Proteomes" id="UP001497516">
    <property type="component" value="Chromosome 7"/>
</dbReference>
<evidence type="ECO:0000313" key="2">
    <source>
        <dbReference type="Proteomes" id="UP001497516"/>
    </source>
</evidence>
<proteinExistence type="predicted"/>
<accession>A0AAV2FT57</accession>
<sequence>MPPTTFNRYRLRVNGYVNDIGWSSLLLHRYLDQCPEAVRMFYASMQCGPGKNLTFFTTTVYNFSVTITADVLATLLHLPHDGYLAGTTKEFDSYGFHPIDTMSYLARDYGKYQSSMFSVERLPDDLKALKFYITHMFLPRDAETETTLEESDLWILLTPKQAAR</sequence>
<keyword evidence="2" id="KW-1185">Reference proteome</keyword>
<dbReference type="EMBL" id="OZ034820">
    <property type="protein sequence ID" value="CAL1401541.1"/>
    <property type="molecule type" value="Genomic_DNA"/>
</dbReference>
<name>A0AAV2FT57_9ROSI</name>
<reference evidence="1 2" key="1">
    <citation type="submission" date="2024-04" db="EMBL/GenBank/DDBJ databases">
        <authorList>
            <person name="Fracassetti M."/>
        </authorList>
    </citation>
    <scope>NUCLEOTIDE SEQUENCE [LARGE SCALE GENOMIC DNA]</scope>
</reference>
<dbReference type="AlphaFoldDB" id="A0AAV2FT57"/>
<gene>
    <name evidence="1" type="ORF">LTRI10_LOCUS41594</name>
</gene>
<protein>
    <submittedName>
        <fullName evidence="1">Uncharacterized protein</fullName>
    </submittedName>
</protein>
<evidence type="ECO:0000313" key="1">
    <source>
        <dbReference type="EMBL" id="CAL1401541.1"/>
    </source>
</evidence>